<sequence length="221" mass="25079">MMGVTHLLLVIITIGIAAFVQFGDLVELRNIFQAKPNQPKFLSVWISPQTDHSAVKHLRKIILEGGGPVFSPHVTLLPLLNSTYSDWADVQPIISDISVAAGGPLDLQFHNLKVGVNFYQSIILEAVQNEDIMKLGQSVADRLGERYGAKVIPPYYPHMSLFYGTHTPKIIDKITQMVDNYKLINSTIRFDRMDVWATNDDVDEWRYLGYWRLGEAKLRRV</sequence>
<dbReference type="OrthoDB" id="514292at2759"/>
<dbReference type="EMBL" id="MDYQ01000256">
    <property type="protein sequence ID" value="PRP77738.1"/>
    <property type="molecule type" value="Genomic_DNA"/>
</dbReference>
<accession>A0A2P6N195</accession>
<name>A0A2P6N195_9EUKA</name>
<dbReference type="PANTHER" id="PTHR28141">
    <property type="entry name" value="2',3'-CYCLIC-NUCLEOTIDE 3'-PHOSPHODIESTERASE"/>
    <property type="match status" value="1"/>
</dbReference>
<gene>
    <name evidence="1" type="ORF">PROFUN_14164</name>
</gene>
<dbReference type="GO" id="GO:0004113">
    <property type="term" value="F:2',3'-cyclic-nucleotide 3'-phosphodiesterase activity"/>
    <property type="evidence" value="ECO:0007669"/>
    <property type="project" value="TreeGrafter"/>
</dbReference>
<dbReference type="InterPro" id="IPR009097">
    <property type="entry name" value="Cyclic_Pdiesterase"/>
</dbReference>
<protein>
    <submittedName>
        <fullName evidence="1">Uncharacterized protein</fullName>
    </submittedName>
</protein>
<reference evidence="1 2" key="1">
    <citation type="journal article" date="2018" name="Genome Biol. Evol.">
        <title>Multiple Roots of Fruiting Body Formation in Amoebozoa.</title>
        <authorList>
            <person name="Hillmann F."/>
            <person name="Forbes G."/>
            <person name="Novohradska S."/>
            <person name="Ferling I."/>
            <person name="Riege K."/>
            <person name="Groth M."/>
            <person name="Westermann M."/>
            <person name="Marz M."/>
            <person name="Spaller T."/>
            <person name="Winckler T."/>
            <person name="Schaap P."/>
            <person name="Glockner G."/>
        </authorList>
    </citation>
    <scope>NUCLEOTIDE SEQUENCE [LARGE SCALE GENOMIC DNA]</scope>
    <source>
        <strain evidence="1 2">Jena</strain>
    </source>
</reference>
<evidence type="ECO:0000313" key="1">
    <source>
        <dbReference type="EMBL" id="PRP77738.1"/>
    </source>
</evidence>
<dbReference type="AlphaFoldDB" id="A0A2P6N195"/>
<dbReference type="Pfam" id="PF07823">
    <property type="entry name" value="CPDase"/>
    <property type="match status" value="1"/>
</dbReference>
<dbReference type="SUPFAM" id="SSF55144">
    <property type="entry name" value="LigT-like"/>
    <property type="match status" value="1"/>
</dbReference>
<dbReference type="PANTHER" id="PTHR28141:SF1">
    <property type="entry name" value="2',3'-CYCLIC-NUCLEOTIDE 3'-PHOSPHODIESTERASE"/>
    <property type="match status" value="1"/>
</dbReference>
<proteinExistence type="predicted"/>
<dbReference type="Proteomes" id="UP000241769">
    <property type="component" value="Unassembled WGS sequence"/>
</dbReference>
<dbReference type="Gene3D" id="3.90.1140.10">
    <property type="entry name" value="Cyclic phosphodiesterase"/>
    <property type="match status" value="1"/>
</dbReference>
<keyword evidence="2" id="KW-1185">Reference proteome</keyword>
<dbReference type="GO" id="GO:0009187">
    <property type="term" value="P:cyclic nucleotide metabolic process"/>
    <property type="evidence" value="ECO:0007669"/>
    <property type="project" value="TreeGrafter"/>
</dbReference>
<comment type="caution">
    <text evidence="1">The sequence shown here is derived from an EMBL/GenBank/DDBJ whole genome shotgun (WGS) entry which is preliminary data.</text>
</comment>
<dbReference type="InterPro" id="IPR012386">
    <property type="entry name" value="Cyclic-nucl_3Pdiesterase"/>
</dbReference>
<dbReference type="InParanoid" id="A0A2P6N195"/>
<evidence type="ECO:0000313" key="2">
    <source>
        <dbReference type="Proteomes" id="UP000241769"/>
    </source>
</evidence>
<organism evidence="1 2">
    <name type="scientific">Planoprotostelium fungivorum</name>
    <dbReference type="NCBI Taxonomy" id="1890364"/>
    <lineage>
        <taxon>Eukaryota</taxon>
        <taxon>Amoebozoa</taxon>
        <taxon>Evosea</taxon>
        <taxon>Variosea</taxon>
        <taxon>Cavosteliida</taxon>
        <taxon>Cavosteliaceae</taxon>
        <taxon>Planoprotostelium</taxon>
    </lineage>
</organism>